<dbReference type="STRING" id="648782.SAMN04488554_4091"/>
<protein>
    <recommendedName>
        <fullName evidence="1">Polysaccharide pyruvyl transferase domain-containing protein</fullName>
    </recommendedName>
</protein>
<dbReference type="EMBL" id="FNTX01000002">
    <property type="protein sequence ID" value="SEE98185.1"/>
    <property type="molecule type" value="Genomic_DNA"/>
</dbReference>
<reference evidence="3" key="1">
    <citation type="submission" date="2016-10" db="EMBL/GenBank/DDBJ databases">
        <authorList>
            <person name="Varghese N."/>
            <person name="Submissions S."/>
        </authorList>
    </citation>
    <scope>NUCLEOTIDE SEQUENCE [LARGE SCALE GENOMIC DNA]</scope>
    <source>
        <strain evidence="3">DSM 21368</strain>
    </source>
</reference>
<name>A0A1H5N9E0_9MICO</name>
<dbReference type="Proteomes" id="UP000199220">
    <property type="component" value="Unassembled WGS sequence"/>
</dbReference>
<organism evidence="2 3">
    <name type="scientific">Ruania alba</name>
    <dbReference type="NCBI Taxonomy" id="648782"/>
    <lineage>
        <taxon>Bacteria</taxon>
        <taxon>Bacillati</taxon>
        <taxon>Actinomycetota</taxon>
        <taxon>Actinomycetes</taxon>
        <taxon>Micrococcales</taxon>
        <taxon>Ruaniaceae</taxon>
        <taxon>Ruania</taxon>
    </lineage>
</organism>
<dbReference type="Pfam" id="PF04230">
    <property type="entry name" value="PS_pyruv_trans"/>
    <property type="match status" value="1"/>
</dbReference>
<evidence type="ECO:0000313" key="2">
    <source>
        <dbReference type="EMBL" id="SEE98185.1"/>
    </source>
</evidence>
<accession>A0A1H5N9E0</accession>
<feature type="domain" description="Polysaccharide pyruvyl transferase" evidence="1">
    <location>
        <begin position="394"/>
        <end position="526"/>
    </location>
</feature>
<keyword evidence="3" id="KW-1185">Reference proteome</keyword>
<dbReference type="InterPro" id="IPR007345">
    <property type="entry name" value="Polysacch_pyruvyl_Trfase"/>
</dbReference>
<evidence type="ECO:0000259" key="1">
    <source>
        <dbReference type="Pfam" id="PF04230"/>
    </source>
</evidence>
<gene>
    <name evidence="2" type="ORF">SAMN04488554_4091</name>
</gene>
<dbReference type="OrthoDB" id="4144896at2"/>
<proteinExistence type="predicted"/>
<dbReference type="RefSeq" id="WP_089775169.1">
    <property type="nucleotide sequence ID" value="NZ_FNTX01000002.1"/>
</dbReference>
<evidence type="ECO:0000313" key="3">
    <source>
        <dbReference type="Proteomes" id="UP000199220"/>
    </source>
</evidence>
<sequence length="602" mass="65843">MDLSHLVVCSFYTADDYYREHARTLQKNLDRLGISYEIQEIQKNSGEDWADICRKKIPFLANVCEQNPDKKVFWIDVDCQLLELPTYVAESTADLIGFQRGFGSPMRIGYAHRTRFWEPCFFGINTTIGGRKFIKDAQLLESSATIKATDDYFFEESWRSNAARLTFQVIPSASVLSKASAVTGVSTFFSFGSSGNVSEFKGKVTQHDRVGDPLGTPLTHLVRRKALLGAKAVERRLPSAAARPLRRFADTIGITHALTGGGAEADRLSGTGAGSPHRARITKEMVMAGQRGDLDRVETAFARLSSSGIPSEAEIAAKRAADTYAHFVARKPDDTTVPLVWWPRPFPGNFGDWLSPLIVASQTDRSISYVSPTARSAGDHLISIGSIGRFIRPRSFVIGTGVSSTDIELDATARYFSVRGPITAQVVADSGGPQVESWGDPGALLSRVLPLERGETNGRIALVRHFTHANLPLKTLENMDELSVLLSHPDAVQRFLGELIGYDAVVTSAMHVMIACHSYGIPCALITFEGFESSVHGTGIKYQDYCEGMGLSRRYEPIPVGTDLRTAGLNNMITQEAISTEKLDEIEAAVREGVSALLDAQD</sequence>
<dbReference type="AlphaFoldDB" id="A0A1H5N9E0"/>